<evidence type="ECO:0000313" key="11">
    <source>
        <dbReference type="Ensembl" id="ENSGMOP00000031787.1"/>
    </source>
</evidence>
<accession>A0A8C5AM74</accession>
<dbReference type="GeneTree" id="ENSGT00940000165550"/>
<dbReference type="InterPro" id="IPR016135">
    <property type="entry name" value="UBQ-conjugating_enzyme/RWD"/>
</dbReference>
<organism evidence="11 12">
    <name type="scientific">Gadus morhua</name>
    <name type="common">Atlantic cod</name>
    <dbReference type="NCBI Taxonomy" id="8049"/>
    <lineage>
        <taxon>Eukaryota</taxon>
        <taxon>Metazoa</taxon>
        <taxon>Chordata</taxon>
        <taxon>Craniata</taxon>
        <taxon>Vertebrata</taxon>
        <taxon>Euteleostomi</taxon>
        <taxon>Actinopterygii</taxon>
        <taxon>Neopterygii</taxon>
        <taxon>Teleostei</taxon>
        <taxon>Neoteleostei</taxon>
        <taxon>Acanthomorphata</taxon>
        <taxon>Zeiogadaria</taxon>
        <taxon>Gadariae</taxon>
        <taxon>Gadiformes</taxon>
        <taxon>Gadoidei</taxon>
        <taxon>Gadidae</taxon>
        <taxon>Gadus</taxon>
    </lineage>
</organism>
<evidence type="ECO:0000256" key="6">
    <source>
        <dbReference type="ARBA" id="ARBA00022840"/>
    </source>
</evidence>
<dbReference type="InterPro" id="IPR000608">
    <property type="entry name" value="UBC"/>
</dbReference>
<reference evidence="11" key="1">
    <citation type="submission" date="2025-05" db="UniProtKB">
        <authorList>
            <consortium name="Ensembl"/>
        </authorList>
    </citation>
    <scope>IDENTIFICATION</scope>
</reference>
<dbReference type="Proteomes" id="UP000694546">
    <property type="component" value="Chromosome 22"/>
</dbReference>
<dbReference type="AlphaFoldDB" id="A0A8C5AM74"/>
<dbReference type="Ensembl" id="ENSGMOT00000042475.1">
    <property type="protein sequence ID" value="ENSGMOP00000031787.1"/>
    <property type="gene ID" value="ENSGMOG00000036822.1"/>
</dbReference>
<feature type="compositionally biased region" description="Basic and acidic residues" evidence="9">
    <location>
        <begin position="50"/>
        <end position="64"/>
    </location>
</feature>
<feature type="active site" description="Glycyl thioester intermediate" evidence="7">
    <location>
        <position position="158"/>
    </location>
</feature>
<sequence length="220" mass="24105">MSPSMSSEVQPRPDHSPNTSGGSSDTEQREAAPAELEGQPQGQSQSQGTEQRDQAQPKKKEAKISSKTAAKLSTSAKRIQKELAEITLDPPPNCSAGPKGDNIYEWRSTILGPPGSVYEGGVFFLDIAFTPDYPFKPPKVTFRTRIYHCNINSQGVICLDILKDNWSPALTISKVLLSICSLLTDCNPADPLVGSIATQYTTNRPEHDRIAKQWTKRYAT</sequence>
<comment type="similarity">
    <text evidence="8">Belongs to the ubiquitin-conjugating enzyme family.</text>
</comment>
<evidence type="ECO:0000256" key="3">
    <source>
        <dbReference type="ARBA" id="ARBA00022679"/>
    </source>
</evidence>
<feature type="compositionally biased region" description="Low complexity" evidence="9">
    <location>
        <begin position="38"/>
        <end position="48"/>
    </location>
</feature>
<keyword evidence="5 8" id="KW-0833">Ubl conjugation pathway</keyword>
<dbReference type="CDD" id="cd23793">
    <property type="entry name" value="UBCc_UBE2E"/>
    <property type="match status" value="1"/>
</dbReference>
<dbReference type="SUPFAM" id="SSF54495">
    <property type="entry name" value="UBC-like"/>
    <property type="match status" value="1"/>
</dbReference>
<feature type="compositionally biased region" description="Polar residues" evidence="9">
    <location>
        <begin position="16"/>
        <end position="25"/>
    </location>
</feature>
<feature type="domain" description="UBC core" evidence="10">
    <location>
        <begin position="74"/>
        <end position="220"/>
    </location>
</feature>
<name>A0A8C5AM74_GADMO</name>
<evidence type="ECO:0000256" key="2">
    <source>
        <dbReference type="ARBA" id="ARBA00012486"/>
    </source>
</evidence>
<dbReference type="GO" id="GO:0005524">
    <property type="term" value="F:ATP binding"/>
    <property type="evidence" value="ECO:0007669"/>
    <property type="project" value="UniProtKB-UniRule"/>
</dbReference>
<dbReference type="PROSITE" id="PS50127">
    <property type="entry name" value="UBC_2"/>
    <property type="match status" value="1"/>
</dbReference>
<dbReference type="PANTHER" id="PTHR24068">
    <property type="entry name" value="UBIQUITIN-CONJUGATING ENZYME E2"/>
    <property type="match status" value="1"/>
</dbReference>
<keyword evidence="4 8" id="KW-0547">Nucleotide-binding</keyword>
<dbReference type="InterPro" id="IPR023313">
    <property type="entry name" value="UBQ-conjugating_AS"/>
</dbReference>
<evidence type="ECO:0000256" key="5">
    <source>
        <dbReference type="ARBA" id="ARBA00022786"/>
    </source>
</evidence>
<evidence type="ECO:0000256" key="9">
    <source>
        <dbReference type="SAM" id="MobiDB-lite"/>
    </source>
</evidence>
<evidence type="ECO:0000256" key="7">
    <source>
        <dbReference type="PROSITE-ProRule" id="PRU10133"/>
    </source>
</evidence>
<keyword evidence="3" id="KW-0808">Transferase</keyword>
<evidence type="ECO:0000256" key="1">
    <source>
        <dbReference type="ARBA" id="ARBA00000485"/>
    </source>
</evidence>
<evidence type="ECO:0000313" key="12">
    <source>
        <dbReference type="Proteomes" id="UP000694546"/>
    </source>
</evidence>
<keyword evidence="12" id="KW-1185">Reference proteome</keyword>
<feature type="region of interest" description="Disordered" evidence="9">
    <location>
        <begin position="1"/>
        <end position="76"/>
    </location>
</feature>
<evidence type="ECO:0000256" key="4">
    <source>
        <dbReference type="ARBA" id="ARBA00022741"/>
    </source>
</evidence>
<dbReference type="GO" id="GO:0061631">
    <property type="term" value="F:ubiquitin conjugating enzyme activity"/>
    <property type="evidence" value="ECO:0007669"/>
    <property type="project" value="UniProtKB-EC"/>
</dbReference>
<dbReference type="PROSITE" id="PS00183">
    <property type="entry name" value="UBC_1"/>
    <property type="match status" value="1"/>
</dbReference>
<dbReference type="Gene3D" id="3.10.110.10">
    <property type="entry name" value="Ubiquitin Conjugating Enzyme"/>
    <property type="match status" value="1"/>
</dbReference>
<keyword evidence="6 8" id="KW-0067">ATP-binding</keyword>
<comment type="catalytic activity">
    <reaction evidence="1">
        <text>S-ubiquitinyl-[E1 ubiquitin-activating enzyme]-L-cysteine + [E2 ubiquitin-conjugating enzyme]-L-cysteine = [E1 ubiquitin-activating enzyme]-L-cysteine + S-ubiquitinyl-[E2 ubiquitin-conjugating enzyme]-L-cysteine.</text>
        <dbReference type="EC" id="2.3.2.23"/>
    </reaction>
</comment>
<proteinExistence type="inferred from homology"/>
<dbReference type="SMART" id="SM00212">
    <property type="entry name" value="UBCc"/>
    <property type="match status" value="1"/>
</dbReference>
<dbReference type="Ensembl" id="ENSGMOT00000028396.1">
    <property type="protein sequence ID" value="ENSGMOP00000047680.1"/>
    <property type="gene ID" value="ENSGMOG00000036822.1"/>
</dbReference>
<evidence type="ECO:0000256" key="8">
    <source>
        <dbReference type="RuleBase" id="RU362109"/>
    </source>
</evidence>
<protein>
    <recommendedName>
        <fullName evidence="2">E2 ubiquitin-conjugating enzyme</fullName>
        <ecNumber evidence="2">2.3.2.23</ecNumber>
    </recommendedName>
</protein>
<dbReference type="FunFam" id="3.10.110.10:FF:000003">
    <property type="entry name" value="Ubiquitin-conjugating enzyme E2 E3"/>
    <property type="match status" value="1"/>
</dbReference>
<gene>
    <name evidence="11" type="primary">ube2e1</name>
</gene>
<evidence type="ECO:0000259" key="10">
    <source>
        <dbReference type="PROSITE" id="PS50127"/>
    </source>
</evidence>
<feature type="compositionally biased region" description="Low complexity" evidence="9">
    <location>
        <begin position="65"/>
        <end position="76"/>
    </location>
</feature>
<dbReference type="EC" id="2.3.2.23" evidence="2"/>
<dbReference type="Pfam" id="PF00179">
    <property type="entry name" value="UQ_con"/>
    <property type="match status" value="1"/>
</dbReference>